<comment type="caution">
    <text evidence="2">The sequence shown here is derived from an EMBL/GenBank/DDBJ whole genome shotgun (WGS) entry which is preliminary data.</text>
</comment>
<dbReference type="RefSeq" id="WP_339597989.1">
    <property type="nucleotide sequence ID" value="NZ_JBBHLC010000002.1"/>
</dbReference>
<evidence type="ECO:0000256" key="1">
    <source>
        <dbReference type="SAM" id="SignalP"/>
    </source>
</evidence>
<sequence length="276" mass="30851">MDTDKSPRSAVSRLFLASLCGLVSLYSHTSVASSNTVEPKQSIGVEALQALCERGHNCTYQVEGDRPGTTSTVYELSGLKLVVPDEFFPDWMLHAKPATIGSVLGVWLPDLTPVTLEQRRQGAMKDIQKKRNALTVIFYDSERRLRAVSAQVLEDDMVRRRSAPQPVPSIPGLQEYALEGSPSYFRATDLNIRYPDGLPVYFGCHGEPVIFGYDPVLNVKGAECVMKMMWPNGFVVELRFDQSQLPNWQTVLQQGTEYLKRFEVNHRLPSGTLALD</sequence>
<proteinExistence type="predicted"/>
<feature type="chain" id="PRO_5047063662" evidence="1">
    <location>
        <begin position="33"/>
        <end position="276"/>
    </location>
</feature>
<evidence type="ECO:0000313" key="3">
    <source>
        <dbReference type="Proteomes" id="UP001380290"/>
    </source>
</evidence>
<dbReference type="EMBL" id="JBBHLC010000002">
    <property type="protein sequence ID" value="MEJ5861866.1"/>
    <property type="molecule type" value="Genomic_DNA"/>
</dbReference>
<dbReference type="Proteomes" id="UP001380290">
    <property type="component" value="Unassembled WGS sequence"/>
</dbReference>
<name>A0ABU8QMI0_9PSED</name>
<keyword evidence="1" id="KW-0732">Signal</keyword>
<reference evidence="2 3" key="1">
    <citation type="submission" date="2024-02" db="EMBL/GenBank/DDBJ databases">
        <title>Identification of pathogenicity and growth-promoting function of Pseudomonas putida variant.</title>
        <authorList>
            <person name="Sun J."/>
        </authorList>
    </citation>
    <scope>NUCLEOTIDE SEQUENCE [LARGE SCALE GENOMIC DNA]</scope>
    <source>
        <strain evidence="2 3">A03</strain>
    </source>
</reference>
<feature type="signal peptide" evidence="1">
    <location>
        <begin position="1"/>
        <end position="32"/>
    </location>
</feature>
<protein>
    <submittedName>
        <fullName evidence="2">Uncharacterized protein</fullName>
    </submittedName>
</protein>
<organism evidence="2 3">
    <name type="scientific">Pseudomonas farsensis</name>
    <dbReference type="NCBI Taxonomy" id="2745492"/>
    <lineage>
        <taxon>Bacteria</taxon>
        <taxon>Pseudomonadati</taxon>
        <taxon>Pseudomonadota</taxon>
        <taxon>Gammaproteobacteria</taxon>
        <taxon>Pseudomonadales</taxon>
        <taxon>Pseudomonadaceae</taxon>
        <taxon>Pseudomonas</taxon>
    </lineage>
</organism>
<evidence type="ECO:0000313" key="2">
    <source>
        <dbReference type="EMBL" id="MEJ5861866.1"/>
    </source>
</evidence>
<accession>A0ABU8QMI0</accession>
<gene>
    <name evidence="2" type="ORF">V7S98_01370</name>
</gene>
<keyword evidence="3" id="KW-1185">Reference proteome</keyword>